<dbReference type="EMBL" id="JACJTB010000028">
    <property type="protein sequence ID" value="MBD2596468.1"/>
    <property type="molecule type" value="Genomic_DNA"/>
</dbReference>
<name>A0ABR8FYK0_9NOSO</name>
<reference evidence="2 3" key="1">
    <citation type="journal article" date="2020" name="ISME J.">
        <title>Comparative genomics reveals insights into cyanobacterial evolution and habitat adaptation.</title>
        <authorList>
            <person name="Chen M.Y."/>
            <person name="Teng W.K."/>
            <person name="Zhao L."/>
            <person name="Hu C.X."/>
            <person name="Zhou Y.K."/>
            <person name="Han B.P."/>
            <person name="Song L.R."/>
            <person name="Shu W.S."/>
        </authorList>
    </citation>
    <scope>NUCLEOTIDE SEQUENCE [LARGE SCALE GENOMIC DNA]</scope>
    <source>
        <strain evidence="2 3">FACHB-130</strain>
    </source>
</reference>
<evidence type="ECO:0000256" key="1">
    <source>
        <dbReference type="SAM" id="Phobius"/>
    </source>
</evidence>
<keyword evidence="1" id="KW-0812">Transmembrane</keyword>
<evidence type="ECO:0000313" key="2">
    <source>
        <dbReference type="EMBL" id="MBD2596468.1"/>
    </source>
</evidence>
<proteinExistence type="predicted"/>
<feature type="transmembrane region" description="Helical" evidence="1">
    <location>
        <begin position="76"/>
        <end position="96"/>
    </location>
</feature>
<sequence>MMQILLLAQKKSPDSIPYLYGQTYSILPQLVVPRILNPNKIWALEGTSLLNIHYKIQTREETLVTTIGWGLLAESYANFGLVGCGGLAIVLGTVYGKATRWSINAPILSAQSLFSVMMMSFAFQSESTAGEIVAGLSQSTTVLIGIALFLMQKQRVPIYGIPPGRIT</sequence>
<keyword evidence="1" id="KW-0472">Membrane</keyword>
<evidence type="ECO:0000313" key="3">
    <source>
        <dbReference type="Proteomes" id="UP000603457"/>
    </source>
</evidence>
<organism evidence="2 3">
    <name type="scientific">Nostoc spongiaeforme FACHB-130</name>
    <dbReference type="NCBI Taxonomy" id="1357510"/>
    <lineage>
        <taxon>Bacteria</taxon>
        <taxon>Bacillati</taxon>
        <taxon>Cyanobacteriota</taxon>
        <taxon>Cyanophyceae</taxon>
        <taxon>Nostocales</taxon>
        <taxon>Nostocaceae</taxon>
        <taxon>Nostoc</taxon>
    </lineage>
</organism>
<dbReference type="Proteomes" id="UP000603457">
    <property type="component" value="Unassembled WGS sequence"/>
</dbReference>
<accession>A0ABR8FYK0</accession>
<gene>
    <name evidence="2" type="ORF">H6G74_19335</name>
</gene>
<keyword evidence="3" id="KW-1185">Reference proteome</keyword>
<protein>
    <submittedName>
        <fullName evidence="2">Uncharacterized protein</fullName>
    </submittedName>
</protein>
<feature type="transmembrane region" description="Helical" evidence="1">
    <location>
        <begin position="129"/>
        <end position="151"/>
    </location>
</feature>
<keyword evidence="1" id="KW-1133">Transmembrane helix</keyword>
<dbReference type="RefSeq" id="WP_190969206.1">
    <property type="nucleotide sequence ID" value="NZ_JACJTB010000028.1"/>
</dbReference>
<comment type="caution">
    <text evidence="2">The sequence shown here is derived from an EMBL/GenBank/DDBJ whole genome shotgun (WGS) entry which is preliminary data.</text>
</comment>
<feature type="transmembrane region" description="Helical" evidence="1">
    <location>
        <begin position="103"/>
        <end position="123"/>
    </location>
</feature>